<dbReference type="Pfam" id="PF07690">
    <property type="entry name" value="MFS_1"/>
    <property type="match status" value="1"/>
</dbReference>
<comment type="subcellular location">
    <subcellularLocation>
        <location evidence="1">Membrane</location>
        <topology evidence="1">Multi-pass membrane protein</topology>
    </subcellularLocation>
</comment>
<keyword evidence="12" id="KW-1185">Reference proteome</keyword>
<dbReference type="GO" id="GO:0015343">
    <property type="term" value="F:siderophore-iron transmembrane transporter activity"/>
    <property type="evidence" value="ECO:0007669"/>
    <property type="project" value="TreeGrafter"/>
</dbReference>
<evidence type="ECO:0000256" key="2">
    <source>
        <dbReference type="ARBA" id="ARBA00008335"/>
    </source>
</evidence>
<dbReference type="InterPro" id="IPR036259">
    <property type="entry name" value="MFS_trans_sf"/>
</dbReference>
<feature type="region of interest" description="Disordered" evidence="8">
    <location>
        <begin position="578"/>
        <end position="619"/>
    </location>
</feature>
<dbReference type="InterPro" id="IPR020846">
    <property type="entry name" value="MFS_dom"/>
</dbReference>
<keyword evidence="3" id="KW-0813">Transport</keyword>
<gene>
    <name evidence="11" type="ORF">BDY17DRAFT_252872</name>
</gene>
<keyword evidence="7 9" id="KW-0472">Membrane</keyword>
<evidence type="ECO:0000256" key="5">
    <source>
        <dbReference type="ARBA" id="ARBA00022989"/>
    </source>
</evidence>
<dbReference type="GO" id="GO:0005886">
    <property type="term" value="C:plasma membrane"/>
    <property type="evidence" value="ECO:0007669"/>
    <property type="project" value="TreeGrafter"/>
</dbReference>
<feature type="transmembrane region" description="Helical" evidence="9">
    <location>
        <begin position="322"/>
        <end position="344"/>
    </location>
</feature>
<dbReference type="GeneID" id="54472296"/>
<keyword evidence="4 9" id="KW-0812">Transmembrane</keyword>
<feature type="transmembrane region" description="Helical" evidence="9">
    <location>
        <begin position="364"/>
        <end position="382"/>
    </location>
</feature>
<dbReference type="PROSITE" id="PS50850">
    <property type="entry name" value="MFS"/>
    <property type="match status" value="1"/>
</dbReference>
<feature type="transmembrane region" description="Helical" evidence="9">
    <location>
        <begin position="281"/>
        <end position="301"/>
    </location>
</feature>
<feature type="transmembrane region" description="Helical" evidence="9">
    <location>
        <begin position="455"/>
        <end position="476"/>
    </location>
</feature>
<name>A0A6A6PNN4_9PEZI</name>
<accession>A0A6A6PNN4</accession>
<evidence type="ECO:0000259" key="10">
    <source>
        <dbReference type="PROSITE" id="PS50850"/>
    </source>
</evidence>
<evidence type="ECO:0000256" key="9">
    <source>
        <dbReference type="SAM" id="Phobius"/>
    </source>
</evidence>
<dbReference type="InterPro" id="IPR011701">
    <property type="entry name" value="MFS"/>
</dbReference>
<dbReference type="SUPFAM" id="SSF103473">
    <property type="entry name" value="MFS general substrate transporter"/>
    <property type="match status" value="1"/>
</dbReference>
<feature type="transmembrane region" description="Helical" evidence="9">
    <location>
        <begin position="135"/>
        <end position="155"/>
    </location>
</feature>
<reference evidence="11" key="1">
    <citation type="journal article" date="2020" name="Stud. Mycol.">
        <title>101 Dothideomycetes genomes: a test case for predicting lifestyles and emergence of pathogens.</title>
        <authorList>
            <person name="Haridas S."/>
            <person name="Albert R."/>
            <person name="Binder M."/>
            <person name="Bloem J."/>
            <person name="Labutti K."/>
            <person name="Salamov A."/>
            <person name="Andreopoulos B."/>
            <person name="Baker S."/>
            <person name="Barry K."/>
            <person name="Bills G."/>
            <person name="Bluhm B."/>
            <person name="Cannon C."/>
            <person name="Castanera R."/>
            <person name="Culley D."/>
            <person name="Daum C."/>
            <person name="Ezra D."/>
            <person name="Gonzalez J."/>
            <person name="Henrissat B."/>
            <person name="Kuo A."/>
            <person name="Liang C."/>
            <person name="Lipzen A."/>
            <person name="Lutzoni F."/>
            <person name="Magnuson J."/>
            <person name="Mondo S."/>
            <person name="Nolan M."/>
            <person name="Ohm R."/>
            <person name="Pangilinan J."/>
            <person name="Park H.-J."/>
            <person name="Ramirez L."/>
            <person name="Alfaro M."/>
            <person name="Sun H."/>
            <person name="Tritt A."/>
            <person name="Yoshinaga Y."/>
            <person name="Zwiers L.-H."/>
            <person name="Turgeon B."/>
            <person name="Goodwin S."/>
            <person name="Spatafora J."/>
            <person name="Crous P."/>
            <person name="Grigoriev I."/>
        </authorList>
    </citation>
    <scope>NUCLEOTIDE SEQUENCE</scope>
    <source>
        <strain evidence="11">CBS 113389</strain>
    </source>
</reference>
<dbReference type="Proteomes" id="UP000799767">
    <property type="component" value="Unassembled WGS sequence"/>
</dbReference>
<feature type="transmembrane region" description="Helical" evidence="9">
    <location>
        <begin position="202"/>
        <end position="220"/>
    </location>
</feature>
<sequence length="619" mass="66802">MRPLADQISVHESVHSEQSCDTAQHGVKRLEAISSTWTRSGLAVAYIGIALLAFATSLEVQTTGNLTIFATSAFSSHSLVATVGVVQAVVLSVAKPPMSKIADVLGRFEAFTISIILYIAGYIQQAASNSVGAYAAAQIFYAAGSTGLQILIQIFVADTSDLLNRALCSTLPQLPFLFTVWIGPEVAQTVLRNFTWRLGYAIWVLVLPVAFLPLALALVINQRKAARRGLLPPSQFEGKSAWGVVKTIWYELDLFGLLLICAAFSLILIPLTLAAESGWDNSSLITMLAVGGVCLIAFPFWERSKTLAPRAFFPRDLFKQRTVVVGLALAFFYFMAFYLSIYPYFQSYLLVVHNLPVATAGKMVQTFTFSATVTSLVISFAIKRTKHYKSFVVLGSIIYLIGLGLMMGYRTEGSPLGVILATQIIVGIGGGMLNVPAQLGVQASATHQEVASATAVFLTILEIGGAIGNAISGAIWTNNVPQKLALYLPTETKSQAGAIYANITLAADGWPMGSTTRMAINRAYQETMTQILFVAVCVAAPCVVLSLFMKNYKLDEIDQHVKGLVIGGTQDIADRRESASVAGGSSRIQSEHLLGGNDDDDEDDDERRSLISRSRKRPS</sequence>
<dbReference type="PANTHER" id="PTHR23501">
    <property type="entry name" value="MAJOR FACILITATOR SUPERFAMILY"/>
    <property type="match status" value="1"/>
</dbReference>
<feature type="transmembrane region" description="Helical" evidence="9">
    <location>
        <begin position="68"/>
        <end position="92"/>
    </location>
</feature>
<keyword evidence="6" id="KW-0406">Ion transport</keyword>
<dbReference type="EMBL" id="MU001637">
    <property type="protein sequence ID" value="KAF2481708.1"/>
    <property type="molecule type" value="Genomic_DNA"/>
</dbReference>
<evidence type="ECO:0000313" key="12">
    <source>
        <dbReference type="Proteomes" id="UP000799767"/>
    </source>
</evidence>
<evidence type="ECO:0000256" key="1">
    <source>
        <dbReference type="ARBA" id="ARBA00004141"/>
    </source>
</evidence>
<organism evidence="11 12">
    <name type="scientific">Neohortaea acidophila</name>
    <dbReference type="NCBI Taxonomy" id="245834"/>
    <lineage>
        <taxon>Eukaryota</taxon>
        <taxon>Fungi</taxon>
        <taxon>Dikarya</taxon>
        <taxon>Ascomycota</taxon>
        <taxon>Pezizomycotina</taxon>
        <taxon>Dothideomycetes</taxon>
        <taxon>Dothideomycetidae</taxon>
        <taxon>Mycosphaerellales</taxon>
        <taxon>Teratosphaeriaceae</taxon>
        <taxon>Neohortaea</taxon>
    </lineage>
</organism>
<feature type="domain" description="Major facilitator superfamily (MFS) profile" evidence="10">
    <location>
        <begin position="41"/>
        <end position="553"/>
    </location>
</feature>
<comment type="similarity">
    <text evidence="2">Belongs to the major facilitator superfamily.</text>
</comment>
<evidence type="ECO:0000256" key="7">
    <source>
        <dbReference type="ARBA" id="ARBA00023136"/>
    </source>
</evidence>
<feature type="transmembrane region" description="Helical" evidence="9">
    <location>
        <begin position="391"/>
        <end position="409"/>
    </location>
</feature>
<feature type="transmembrane region" description="Helical" evidence="9">
    <location>
        <begin position="104"/>
        <end position="123"/>
    </location>
</feature>
<protein>
    <submittedName>
        <fullName evidence="11">Putative siderophore-dependent iron transporter</fullName>
    </submittedName>
</protein>
<feature type="transmembrane region" description="Helical" evidence="9">
    <location>
        <begin position="531"/>
        <end position="549"/>
    </location>
</feature>
<evidence type="ECO:0000313" key="11">
    <source>
        <dbReference type="EMBL" id="KAF2481708.1"/>
    </source>
</evidence>
<dbReference type="Gene3D" id="1.20.1250.20">
    <property type="entry name" value="MFS general substrate transporter like domains"/>
    <property type="match status" value="2"/>
</dbReference>
<evidence type="ECO:0000256" key="4">
    <source>
        <dbReference type="ARBA" id="ARBA00022692"/>
    </source>
</evidence>
<evidence type="ECO:0000256" key="8">
    <source>
        <dbReference type="SAM" id="MobiDB-lite"/>
    </source>
</evidence>
<feature type="transmembrane region" description="Helical" evidence="9">
    <location>
        <begin position="37"/>
        <end position="56"/>
    </location>
</feature>
<dbReference type="FunFam" id="1.20.1250.20:FF:000197">
    <property type="entry name" value="Siderophore iron transporter 1"/>
    <property type="match status" value="1"/>
</dbReference>
<dbReference type="PANTHER" id="PTHR23501:SF87">
    <property type="entry name" value="SIDEROPHORE IRON TRANSPORTER 2"/>
    <property type="match status" value="1"/>
</dbReference>
<evidence type="ECO:0000256" key="3">
    <source>
        <dbReference type="ARBA" id="ARBA00022448"/>
    </source>
</evidence>
<proteinExistence type="inferred from homology"/>
<dbReference type="OrthoDB" id="2241241at2759"/>
<dbReference type="AlphaFoldDB" id="A0A6A6PNN4"/>
<feature type="transmembrane region" description="Helical" evidence="9">
    <location>
        <begin position="162"/>
        <end position="182"/>
    </location>
</feature>
<feature type="transmembrane region" description="Helical" evidence="9">
    <location>
        <begin position="415"/>
        <end position="435"/>
    </location>
</feature>
<evidence type="ECO:0000256" key="6">
    <source>
        <dbReference type="ARBA" id="ARBA00023065"/>
    </source>
</evidence>
<dbReference type="RefSeq" id="XP_033588278.1">
    <property type="nucleotide sequence ID" value="XM_033731294.1"/>
</dbReference>
<feature type="transmembrane region" description="Helical" evidence="9">
    <location>
        <begin position="254"/>
        <end position="275"/>
    </location>
</feature>
<keyword evidence="5 9" id="KW-1133">Transmembrane helix</keyword>